<proteinExistence type="predicted"/>
<evidence type="ECO:0000259" key="1">
    <source>
        <dbReference type="PROSITE" id="PS51462"/>
    </source>
</evidence>
<dbReference type="PANTHER" id="PTHR10885">
    <property type="entry name" value="ISOPENTENYL-DIPHOSPHATE DELTA-ISOMERASE"/>
    <property type="match status" value="1"/>
</dbReference>
<accession>A0A1F5ZL08</accession>
<dbReference type="PROSITE" id="PS51462">
    <property type="entry name" value="NUDIX"/>
    <property type="match status" value="1"/>
</dbReference>
<dbReference type="PANTHER" id="PTHR10885:SF0">
    <property type="entry name" value="ISOPENTENYL-DIPHOSPHATE DELTA-ISOMERASE"/>
    <property type="match status" value="1"/>
</dbReference>
<evidence type="ECO:0000313" key="2">
    <source>
        <dbReference type="EMBL" id="OGG13179.1"/>
    </source>
</evidence>
<comment type="caution">
    <text evidence="2">The sequence shown here is derived from an EMBL/GenBank/DDBJ whole genome shotgun (WGS) entry which is preliminary data.</text>
</comment>
<reference evidence="2 3" key="1">
    <citation type="journal article" date="2016" name="Nat. Commun.">
        <title>Thousands of microbial genomes shed light on interconnected biogeochemical processes in an aquifer system.</title>
        <authorList>
            <person name="Anantharaman K."/>
            <person name="Brown C.T."/>
            <person name="Hug L.A."/>
            <person name="Sharon I."/>
            <person name="Castelle C.J."/>
            <person name="Probst A.J."/>
            <person name="Thomas B.C."/>
            <person name="Singh A."/>
            <person name="Wilkins M.J."/>
            <person name="Karaoz U."/>
            <person name="Brodie E.L."/>
            <person name="Williams K.H."/>
            <person name="Hubbard S.S."/>
            <person name="Banfield J.F."/>
        </authorList>
    </citation>
    <scope>NUCLEOTIDE SEQUENCE [LARGE SCALE GENOMIC DNA]</scope>
</reference>
<dbReference type="GO" id="GO:0003824">
    <property type="term" value="F:catalytic activity"/>
    <property type="evidence" value="ECO:0007669"/>
    <property type="project" value="UniProtKB-ARBA"/>
</dbReference>
<dbReference type="InterPro" id="IPR000086">
    <property type="entry name" value="NUDIX_hydrolase_dom"/>
</dbReference>
<dbReference type="EMBL" id="MFJL01000039">
    <property type="protein sequence ID" value="OGG13179.1"/>
    <property type="molecule type" value="Genomic_DNA"/>
</dbReference>
<dbReference type="Gene3D" id="3.90.79.10">
    <property type="entry name" value="Nucleoside Triphosphate Pyrophosphohydrolase"/>
    <property type="match status" value="1"/>
</dbReference>
<protein>
    <recommendedName>
        <fullName evidence="1">Nudix hydrolase domain-containing protein</fullName>
    </recommendedName>
</protein>
<dbReference type="Proteomes" id="UP000176923">
    <property type="component" value="Unassembled WGS sequence"/>
</dbReference>
<dbReference type="InterPro" id="IPR015797">
    <property type="entry name" value="NUDIX_hydrolase-like_dom_sf"/>
</dbReference>
<name>A0A1F5ZL08_9BACT</name>
<evidence type="ECO:0000313" key="3">
    <source>
        <dbReference type="Proteomes" id="UP000176923"/>
    </source>
</evidence>
<dbReference type="CDD" id="cd04692">
    <property type="entry name" value="NUDIX_Hydrolase"/>
    <property type="match status" value="1"/>
</dbReference>
<dbReference type="STRING" id="1798382.A3D77_00455"/>
<organism evidence="2 3">
    <name type="scientific">Candidatus Gottesmanbacteria bacterium RIFCSPHIGHO2_02_FULL_39_11</name>
    <dbReference type="NCBI Taxonomy" id="1798382"/>
    <lineage>
        <taxon>Bacteria</taxon>
        <taxon>Candidatus Gottesmaniibacteriota</taxon>
    </lineage>
</organism>
<sequence length="176" mass="20620">MSDLQEELFDVVNESDRVVGQITRGEAHKNPNIIHRSVGIGIFNAHKELFLQKRSKSKDSEPGKWTISCSGHVIAGQYYLETAHRELLEELGIDLKVHPFEKIVCRYPWETEMTYFYRSFNNGPFTLNKDEIDEGRFFKPGEIYNQLREKTLEISLLLRIILPKFFPAINWTIVFR</sequence>
<gene>
    <name evidence="2" type="ORF">A3D77_00455</name>
</gene>
<dbReference type="AlphaFoldDB" id="A0A1F5ZL08"/>
<dbReference type="SUPFAM" id="SSF55811">
    <property type="entry name" value="Nudix"/>
    <property type="match status" value="1"/>
</dbReference>
<feature type="domain" description="Nudix hydrolase" evidence="1">
    <location>
        <begin position="33"/>
        <end position="160"/>
    </location>
</feature>
<dbReference type="Pfam" id="PF00293">
    <property type="entry name" value="NUDIX"/>
    <property type="match status" value="1"/>
</dbReference>